<organism evidence="14 15">
    <name type="scientific">Salix brachista</name>
    <dbReference type="NCBI Taxonomy" id="2182728"/>
    <lineage>
        <taxon>Eukaryota</taxon>
        <taxon>Viridiplantae</taxon>
        <taxon>Streptophyta</taxon>
        <taxon>Embryophyta</taxon>
        <taxon>Tracheophyta</taxon>
        <taxon>Spermatophyta</taxon>
        <taxon>Magnoliopsida</taxon>
        <taxon>eudicotyledons</taxon>
        <taxon>Gunneridae</taxon>
        <taxon>Pentapetalae</taxon>
        <taxon>rosids</taxon>
        <taxon>fabids</taxon>
        <taxon>Malpighiales</taxon>
        <taxon>Salicaceae</taxon>
        <taxon>Saliceae</taxon>
        <taxon>Salix</taxon>
    </lineage>
</organism>
<protein>
    <recommendedName>
        <fullName evidence="10">Homeobox-leucine zipper protein</fullName>
    </recommendedName>
    <alternativeName>
        <fullName evidence="10">HD-ZIP protein</fullName>
    </alternativeName>
    <alternativeName>
        <fullName evidence="10">Homeodomain transcription factor</fullName>
    </alternativeName>
</protein>
<evidence type="ECO:0000259" key="13">
    <source>
        <dbReference type="PROSITE" id="PS50071"/>
    </source>
</evidence>
<dbReference type="GO" id="GO:0000981">
    <property type="term" value="F:DNA-binding transcription factor activity, RNA polymerase II-specific"/>
    <property type="evidence" value="ECO:0007669"/>
    <property type="project" value="UniProtKB-UniRule"/>
</dbReference>
<keyword evidence="15" id="KW-1185">Reference proteome</keyword>
<dbReference type="SUPFAM" id="SSF46689">
    <property type="entry name" value="Homeodomain-like"/>
    <property type="match status" value="1"/>
</dbReference>
<evidence type="ECO:0000313" key="15">
    <source>
        <dbReference type="Proteomes" id="UP000326939"/>
    </source>
</evidence>
<dbReference type="PROSITE" id="PS00027">
    <property type="entry name" value="HOMEOBOX_1"/>
    <property type="match status" value="1"/>
</dbReference>
<comment type="subcellular location">
    <subcellularLocation>
        <location evidence="1 8 9">Nucleus</location>
    </subcellularLocation>
</comment>
<evidence type="ECO:0000256" key="2">
    <source>
        <dbReference type="ARBA" id="ARBA00023015"/>
    </source>
</evidence>
<evidence type="ECO:0000256" key="9">
    <source>
        <dbReference type="RuleBase" id="RU000682"/>
    </source>
</evidence>
<evidence type="ECO:0000256" key="4">
    <source>
        <dbReference type="ARBA" id="ARBA00023155"/>
    </source>
</evidence>
<dbReference type="EMBL" id="VDCV01000005">
    <property type="protein sequence ID" value="KAB5556891.1"/>
    <property type="molecule type" value="Genomic_DNA"/>
</dbReference>
<evidence type="ECO:0000256" key="6">
    <source>
        <dbReference type="ARBA" id="ARBA00023242"/>
    </source>
</evidence>
<dbReference type="PROSITE" id="PS50071">
    <property type="entry name" value="HOMEOBOX_2"/>
    <property type="match status" value="1"/>
</dbReference>
<evidence type="ECO:0000256" key="5">
    <source>
        <dbReference type="ARBA" id="ARBA00023163"/>
    </source>
</evidence>
<feature type="coiled-coil region" evidence="11">
    <location>
        <begin position="152"/>
        <end position="214"/>
    </location>
</feature>
<keyword evidence="2 10" id="KW-0805">Transcription regulation</keyword>
<dbReference type="GO" id="GO:0009733">
    <property type="term" value="P:response to auxin"/>
    <property type="evidence" value="ECO:0007669"/>
    <property type="project" value="UniProtKB-ARBA"/>
</dbReference>
<dbReference type="InterPro" id="IPR045224">
    <property type="entry name" value="HDZip_class_I_plant"/>
</dbReference>
<comment type="caution">
    <text evidence="14">The sequence shown here is derived from an EMBL/GenBank/DDBJ whole genome shotgun (WGS) entry which is preliminary data.</text>
</comment>
<dbReference type="FunFam" id="1.10.10.60:FF:000241">
    <property type="entry name" value="homeobox-leucine zipper protein ATHB-40"/>
    <property type="match status" value="1"/>
</dbReference>
<accession>A0A5N5MRR9</accession>
<dbReference type="InterPro" id="IPR009057">
    <property type="entry name" value="Homeodomain-like_sf"/>
</dbReference>
<name>A0A5N5MRR9_9ROSI</name>
<evidence type="ECO:0000256" key="10">
    <source>
        <dbReference type="RuleBase" id="RU369038"/>
    </source>
</evidence>
<evidence type="ECO:0000256" key="7">
    <source>
        <dbReference type="ARBA" id="ARBA00025748"/>
    </source>
</evidence>
<dbReference type="InterPro" id="IPR017970">
    <property type="entry name" value="Homeobox_CS"/>
</dbReference>
<dbReference type="GO" id="GO:0045893">
    <property type="term" value="P:positive regulation of DNA-templated transcription"/>
    <property type="evidence" value="ECO:0007669"/>
    <property type="project" value="TreeGrafter"/>
</dbReference>
<dbReference type="SMART" id="SM00389">
    <property type="entry name" value="HOX"/>
    <property type="match status" value="1"/>
</dbReference>
<dbReference type="PANTHER" id="PTHR24326:SF527">
    <property type="entry name" value="HOMEOBOX-LEUCINE ZIPPER PROTEIN ATHB-40"/>
    <property type="match status" value="1"/>
</dbReference>
<evidence type="ECO:0000256" key="3">
    <source>
        <dbReference type="ARBA" id="ARBA00023125"/>
    </source>
</evidence>
<feature type="domain" description="Homeobox" evidence="13">
    <location>
        <begin position="100"/>
        <end position="160"/>
    </location>
</feature>
<comment type="similarity">
    <text evidence="7 10">Belongs to the HD-ZIP homeobox family. Class I subfamily.</text>
</comment>
<keyword evidence="3 8" id="KW-0238">DNA-binding</keyword>
<dbReference type="InterPro" id="IPR001356">
    <property type="entry name" value="HD"/>
</dbReference>
<feature type="region of interest" description="Disordered" evidence="12">
    <location>
        <begin position="81"/>
        <end position="108"/>
    </location>
</feature>
<feature type="DNA-binding region" description="Homeobox" evidence="8">
    <location>
        <begin position="102"/>
        <end position="161"/>
    </location>
</feature>
<sequence>MLTLSLTYILVRCMNGIVEITMETKPSCFSRLSTLQHHHTYLEWDLRGKEKARTSRKTTTMNHKVGDLISQLYPAVYTQMVPKQGESKPRRRRRKNTGDGSGGAKKRQLSAEQLNFLEMNFGNEHKLETERKDKLAADSGLDPRQVAVWFQNRRARWKNKKLEEEYTKLKTAHESIVVEKCQLESEVLKLKEQLSRTEKEIQRLADHVDRVSTESPSSPLSMAMDPPFLGEFALEGYEDAFYMQPENSYIPGMEWINQYI</sequence>
<evidence type="ECO:0000256" key="1">
    <source>
        <dbReference type="ARBA" id="ARBA00004123"/>
    </source>
</evidence>
<keyword evidence="5 10" id="KW-0804">Transcription</keyword>
<dbReference type="PANTHER" id="PTHR24326">
    <property type="entry name" value="HOMEOBOX-LEUCINE ZIPPER PROTEIN"/>
    <property type="match status" value="1"/>
</dbReference>
<keyword evidence="4 8" id="KW-0371">Homeobox</keyword>
<evidence type="ECO:0000313" key="14">
    <source>
        <dbReference type="EMBL" id="KAB5556891.1"/>
    </source>
</evidence>
<evidence type="ECO:0000256" key="12">
    <source>
        <dbReference type="SAM" id="MobiDB-lite"/>
    </source>
</evidence>
<dbReference type="CDD" id="cd00086">
    <property type="entry name" value="homeodomain"/>
    <property type="match status" value="1"/>
</dbReference>
<keyword evidence="6 8" id="KW-0539">Nucleus</keyword>
<dbReference type="Proteomes" id="UP000326939">
    <property type="component" value="Chromosome 5"/>
</dbReference>
<proteinExistence type="inferred from homology"/>
<dbReference type="Gene3D" id="1.10.10.60">
    <property type="entry name" value="Homeodomain-like"/>
    <property type="match status" value="1"/>
</dbReference>
<dbReference type="Pfam" id="PF00046">
    <property type="entry name" value="Homeodomain"/>
    <property type="match status" value="1"/>
</dbReference>
<keyword evidence="11" id="KW-0175">Coiled coil</keyword>
<reference evidence="15" key="1">
    <citation type="journal article" date="2019" name="Gigascience">
        <title>De novo genome assembly of the endangered Acer yangbiense, a plant species with extremely small populations endemic to Yunnan Province, China.</title>
        <authorList>
            <person name="Yang J."/>
            <person name="Wariss H.M."/>
            <person name="Tao L."/>
            <person name="Zhang R."/>
            <person name="Yun Q."/>
            <person name="Hollingsworth P."/>
            <person name="Dao Z."/>
            <person name="Luo G."/>
            <person name="Guo H."/>
            <person name="Ma Y."/>
            <person name="Sun W."/>
        </authorList>
    </citation>
    <scope>NUCLEOTIDE SEQUENCE [LARGE SCALE GENOMIC DNA]</scope>
    <source>
        <strain evidence="15">cv. br00</strain>
    </source>
</reference>
<evidence type="ECO:0000256" key="8">
    <source>
        <dbReference type="PROSITE-ProRule" id="PRU00108"/>
    </source>
</evidence>
<comment type="function">
    <text evidence="10">Transcription factor.</text>
</comment>
<gene>
    <name evidence="14" type="ORF">DKX38_007800</name>
</gene>
<dbReference type="AlphaFoldDB" id="A0A5N5MRR9"/>
<dbReference type="GO" id="GO:0005634">
    <property type="term" value="C:nucleus"/>
    <property type="evidence" value="ECO:0007669"/>
    <property type="project" value="UniProtKB-SubCell"/>
</dbReference>
<evidence type="ECO:0000256" key="11">
    <source>
        <dbReference type="SAM" id="Coils"/>
    </source>
</evidence>
<dbReference type="GO" id="GO:0043565">
    <property type="term" value="F:sequence-specific DNA binding"/>
    <property type="evidence" value="ECO:0007669"/>
    <property type="project" value="TreeGrafter"/>
</dbReference>